<protein>
    <submittedName>
        <fullName evidence="2">Uncharacterized protein</fullName>
    </submittedName>
</protein>
<organism evidence="2 3">
    <name type="scientific">Ruminococcus gauvreauii</name>
    <dbReference type="NCBI Taxonomy" id="438033"/>
    <lineage>
        <taxon>Bacteria</taxon>
        <taxon>Bacillati</taxon>
        <taxon>Bacillota</taxon>
        <taxon>Clostridia</taxon>
        <taxon>Eubacteriales</taxon>
        <taxon>Oscillospiraceae</taxon>
        <taxon>Ruminococcus</taxon>
    </lineage>
</organism>
<keyword evidence="3" id="KW-1185">Reference proteome</keyword>
<evidence type="ECO:0000256" key="1">
    <source>
        <dbReference type="SAM" id="Phobius"/>
    </source>
</evidence>
<evidence type="ECO:0000313" key="3">
    <source>
        <dbReference type="Proteomes" id="UP001060164"/>
    </source>
</evidence>
<dbReference type="Proteomes" id="UP001060164">
    <property type="component" value="Chromosome"/>
</dbReference>
<keyword evidence="1" id="KW-1133">Transmembrane helix</keyword>
<keyword evidence="1" id="KW-0812">Transmembrane</keyword>
<reference evidence="2" key="1">
    <citation type="journal article" date="2022" name="Cell">
        <title>Design, construction, and in vivo augmentation of a complex gut microbiome.</title>
        <authorList>
            <person name="Cheng A.G."/>
            <person name="Ho P.Y."/>
            <person name="Aranda-Diaz A."/>
            <person name="Jain S."/>
            <person name="Yu F.B."/>
            <person name="Meng X."/>
            <person name="Wang M."/>
            <person name="Iakiviak M."/>
            <person name="Nagashima K."/>
            <person name="Zhao A."/>
            <person name="Murugkar P."/>
            <person name="Patil A."/>
            <person name="Atabakhsh K."/>
            <person name="Weakley A."/>
            <person name="Yan J."/>
            <person name="Brumbaugh A.R."/>
            <person name="Higginbottom S."/>
            <person name="Dimas A."/>
            <person name="Shiver A.L."/>
            <person name="Deutschbauer A."/>
            <person name="Neff N."/>
            <person name="Sonnenburg J.L."/>
            <person name="Huang K.C."/>
            <person name="Fischbach M.A."/>
        </authorList>
    </citation>
    <scope>NUCLEOTIDE SEQUENCE</scope>
    <source>
        <strain evidence="2">DSM 19829</strain>
    </source>
</reference>
<sequence length="52" mass="6286">MNMILGMEWYWWLVIVIAATVCIPLKIKFVKWWGRRQEKNKTGSRDKWGGME</sequence>
<name>A0ABY5VNP1_9FIRM</name>
<feature type="transmembrane region" description="Helical" evidence="1">
    <location>
        <begin position="12"/>
        <end position="30"/>
    </location>
</feature>
<dbReference type="RefSeq" id="WP_156887900.1">
    <property type="nucleotide sequence ID" value="NZ_CABLBR010000005.1"/>
</dbReference>
<keyword evidence="1" id="KW-0472">Membrane</keyword>
<gene>
    <name evidence="2" type="ORF">NQ502_00505</name>
</gene>
<evidence type="ECO:0000313" key="2">
    <source>
        <dbReference type="EMBL" id="UWP61463.1"/>
    </source>
</evidence>
<dbReference type="EMBL" id="CP102290">
    <property type="protein sequence ID" value="UWP61463.1"/>
    <property type="molecule type" value="Genomic_DNA"/>
</dbReference>
<proteinExistence type="predicted"/>
<accession>A0ABY5VNP1</accession>